<evidence type="ECO:0000313" key="3">
    <source>
        <dbReference type="Proteomes" id="UP000242310"/>
    </source>
</evidence>
<dbReference type="OrthoDB" id="2839959at2"/>
<keyword evidence="1" id="KW-0472">Membrane</keyword>
<dbReference type="RefSeq" id="WP_106589327.1">
    <property type="nucleotide sequence ID" value="NZ_PYAV01000011.1"/>
</dbReference>
<keyword evidence="1" id="KW-0812">Transmembrane</keyword>
<organism evidence="2 3">
    <name type="scientific">Salsuginibacillus halophilus</name>
    <dbReference type="NCBI Taxonomy" id="517424"/>
    <lineage>
        <taxon>Bacteria</taxon>
        <taxon>Bacillati</taxon>
        <taxon>Bacillota</taxon>
        <taxon>Bacilli</taxon>
        <taxon>Bacillales</taxon>
        <taxon>Bacillaceae</taxon>
        <taxon>Salsuginibacillus</taxon>
    </lineage>
</organism>
<feature type="transmembrane region" description="Helical" evidence="1">
    <location>
        <begin position="7"/>
        <end position="30"/>
    </location>
</feature>
<feature type="transmembrane region" description="Helical" evidence="1">
    <location>
        <begin position="231"/>
        <end position="255"/>
    </location>
</feature>
<name>A0A2P8HAG0_9BACI</name>
<reference evidence="2 3" key="1">
    <citation type="submission" date="2018-03" db="EMBL/GenBank/DDBJ databases">
        <title>Genomic Encyclopedia of Type Strains, Phase III (KMG-III): the genomes of soil and plant-associated and newly described type strains.</title>
        <authorList>
            <person name="Whitman W."/>
        </authorList>
    </citation>
    <scope>NUCLEOTIDE SEQUENCE [LARGE SCALE GENOMIC DNA]</scope>
    <source>
        <strain evidence="2 3">CGMCC 1.07653</strain>
    </source>
</reference>
<feature type="transmembrane region" description="Helical" evidence="1">
    <location>
        <begin position="36"/>
        <end position="54"/>
    </location>
</feature>
<sequence>MTSAADALSLVVPFSEPAWYYLIIIPLIYWLVDKSAGFRLFVLFLLSMYLNVFARTMPQLQEGSVPLFNLEGPLIPDPHVQAGATVLGFFILEFSQRKITWAAFGGIIFISIVVYMNGTHLFEIGTSLVLAGFLVFASFRSLDWTGSMPDTYKLALAFVLPSALLLLLPESALYAGLLLGISLGVVFEQLKIRFFVRSRGRRALAGLIGTSGVLVLLWTASTFMQTVLSQFLISILLGLWITLFAPWLFTITGIFTQAGQRIEN</sequence>
<feature type="transmembrane region" description="Helical" evidence="1">
    <location>
        <begin position="122"/>
        <end position="139"/>
    </location>
</feature>
<evidence type="ECO:0000256" key="1">
    <source>
        <dbReference type="SAM" id="Phobius"/>
    </source>
</evidence>
<proteinExistence type="predicted"/>
<accession>A0A2P8HAG0</accession>
<feature type="transmembrane region" description="Helical" evidence="1">
    <location>
        <begin position="174"/>
        <end position="192"/>
    </location>
</feature>
<dbReference type="EMBL" id="PYAV01000011">
    <property type="protein sequence ID" value="PSL43181.1"/>
    <property type="molecule type" value="Genomic_DNA"/>
</dbReference>
<comment type="caution">
    <text evidence="2">The sequence shown here is derived from an EMBL/GenBank/DDBJ whole genome shotgun (WGS) entry which is preliminary data.</text>
</comment>
<gene>
    <name evidence="2" type="ORF">B0H94_1113</name>
</gene>
<evidence type="ECO:0008006" key="4">
    <source>
        <dbReference type="Google" id="ProtNLM"/>
    </source>
</evidence>
<feature type="transmembrane region" description="Helical" evidence="1">
    <location>
        <begin position="204"/>
        <end position="225"/>
    </location>
</feature>
<dbReference type="Proteomes" id="UP000242310">
    <property type="component" value="Unassembled WGS sequence"/>
</dbReference>
<dbReference type="AlphaFoldDB" id="A0A2P8HAG0"/>
<keyword evidence="1" id="KW-1133">Transmembrane helix</keyword>
<feature type="transmembrane region" description="Helical" evidence="1">
    <location>
        <begin position="99"/>
        <end position="116"/>
    </location>
</feature>
<evidence type="ECO:0000313" key="2">
    <source>
        <dbReference type="EMBL" id="PSL43181.1"/>
    </source>
</evidence>
<protein>
    <recommendedName>
        <fullName evidence="4">PAP2 superfamily protein</fullName>
    </recommendedName>
</protein>
<keyword evidence="3" id="KW-1185">Reference proteome</keyword>